<evidence type="ECO:0000256" key="6">
    <source>
        <dbReference type="ARBA" id="ARBA00022989"/>
    </source>
</evidence>
<reference evidence="10 11" key="1">
    <citation type="journal article" date="2019" name="Anaerobe">
        <title>Detection of Robinsoniella peoriensis in multiple bone samples of a trauma patient.</title>
        <authorList>
            <person name="Schrottner P."/>
            <person name="Hartwich K."/>
            <person name="Bunk B."/>
            <person name="Schober I."/>
            <person name="Helbig S."/>
            <person name="Rudolph W.W."/>
            <person name="Gunzer F."/>
        </authorList>
    </citation>
    <scope>NUCLEOTIDE SEQUENCE [LARGE SCALE GENOMIC DNA]</scope>
    <source>
        <strain evidence="10 11">DSM 106044</strain>
    </source>
</reference>
<feature type="transmembrane region" description="Helical" evidence="8">
    <location>
        <begin position="258"/>
        <end position="281"/>
    </location>
</feature>
<evidence type="ECO:0000256" key="1">
    <source>
        <dbReference type="ARBA" id="ARBA00022475"/>
    </source>
</evidence>
<dbReference type="Gene3D" id="3.90.550.10">
    <property type="entry name" value="Spore Coat Polysaccharide Biosynthesis Protein SpsA, Chain A"/>
    <property type="match status" value="1"/>
</dbReference>
<evidence type="ECO:0000256" key="7">
    <source>
        <dbReference type="ARBA" id="ARBA00023136"/>
    </source>
</evidence>
<keyword evidence="1" id="KW-1003">Cell membrane</keyword>
<protein>
    <submittedName>
        <fullName evidence="10">Undecaprenyl-phosphate 4-deoxy-4-formamido-L-arabinose transferase</fullName>
        <ecNumber evidence="10">2.4.2.53</ecNumber>
    </submittedName>
</protein>
<dbReference type="SUPFAM" id="SSF53448">
    <property type="entry name" value="Nucleotide-diphospho-sugar transferases"/>
    <property type="match status" value="1"/>
</dbReference>
<feature type="domain" description="Glycosyltransferase 2-like" evidence="9">
    <location>
        <begin position="4"/>
        <end position="161"/>
    </location>
</feature>
<evidence type="ECO:0000313" key="10">
    <source>
        <dbReference type="EMBL" id="TLC98946.1"/>
    </source>
</evidence>
<dbReference type="InterPro" id="IPR050256">
    <property type="entry name" value="Glycosyltransferase_2"/>
</dbReference>
<dbReference type="PANTHER" id="PTHR48090">
    <property type="entry name" value="UNDECAPRENYL-PHOSPHATE 4-DEOXY-4-FORMAMIDO-L-ARABINOSE TRANSFERASE-RELATED"/>
    <property type="match status" value="1"/>
</dbReference>
<evidence type="ECO:0000259" key="9">
    <source>
        <dbReference type="Pfam" id="PF00535"/>
    </source>
</evidence>
<dbReference type="Pfam" id="PF00535">
    <property type="entry name" value="Glycos_transf_2"/>
    <property type="match status" value="1"/>
</dbReference>
<organism evidence="10 11">
    <name type="scientific">Robinsoniella peoriensis</name>
    <dbReference type="NCBI Taxonomy" id="180332"/>
    <lineage>
        <taxon>Bacteria</taxon>
        <taxon>Bacillati</taxon>
        <taxon>Bacillota</taxon>
        <taxon>Clostridia</taxon>
        <taxon>Lachnospirales</taxon>
        <taxon>Lachnospiraceae</taxon>
        <taxon>Robinsoniella</taxon>
    </lineage>
</organism>
<gene>
    <name evidence="10" type="primary">arnC</name>
    <name evidence="10" type="ORF">DSM106044_04276</name>
</gene>
<dbReference type="GO" id="GO:0005886">
    <property type="term" value="C:plasma membrane"/>
    <property type="evidence" value="ECO:0007669"/>
    <property type="project" value="TreeGrafter"/>
</dbReference>
<accession>A0A4U8Q2T0</accession>
<dbReference type="InterPro" id="IPR029044">
    <property type="entry name" value="Nucleotide-diphossugar_trans"/>
</dbReference>
<evidence type="ECO:0000256" key="8">
    <source>
        <dbReference type="SAM" id="Phobius"/>
    </source>
</evidence>
<keyword evidence="6 8" id="KW-1133">Transmembrane helix</keyword>
<dbReference type="RefSeq" id="WP_138003620.1">
    <property type="nucleotide sequence ID" value="NZ_QGQD01000079.1"/>
</dbReference>
<dbReference type="CDD" id="cd04187">
    <property type="entry name" value="DPM1_like_bac"/>
    <property type="match status" value="1"/>
</dbReference>
<comment type="caution">
    <text evidence="10">The sequence shown here is derived from an EMBL/GenBank/DDBJ whole genome shotgun (WGS) entry which is preliminary data.</text>
</comment>
<feature type="transmembrane region" description="Helical" evidence="8">
    <location>
        <begin position="229"/>
        <end position="252"/>
    </location>
</feature>
<keyword evidence="5" id="KW-0448">Lipopolysaccharide biosynthesis</keyword>
<dbReference type="AlphaFoldDB" id="A0A4U8Q2T0"/>
<evidence type="ECO:0000256" key="4">
    <source>
        <dbReference type="ARBA" id="ARBA00022692"/>
    </source>
</evidence>
<dbReference type="EC" id="2.4.2.53" evidence="10"/>
<dbReference type="InterPro" id="IPR001173">
    <property type="entry name" value="Glyco_trans_2-like"/>
</dbReference>
<evidence type="ECO:0000256" key="5">
    <source>
        <dbReference type="ARBA" id="ARBA00022985"/>
    </source>
</evidence>
<keyword evidence="4 8" id="KW-0812">Transmembrane</keyword>
<keyword evidence="2 10" id="KW-0328">Glycosyltransferase</keyword>
<keyword evidence="7 8" id="KW-0472">Membrane</keyword>
<evidence type="ECO:0000256" key="2">
    <source>
        <dbReference type="ARBA" id="ARBA00022676"/>
    </source>
</evidence>
<keyword evidence="3 10" id="KW-0808">Transferase</keyword>
<dbReference type="Proteomes" id="UP000306509">
    <property type="component" value="Unassembled WGS sequence"/>
</dbReference>
<dbReference type="EMBL" id="QGQD01000079">
    <property type="protein sequence ID" value="TLC98946.1"/>
    <property type="molecule type" value="Genomic_DNA"/>
</dbReference>
<dbReference type="PANTHER" id="PTHR48090:SF3">
    <property type="entry name" value="UNDECAPRENYL-PHOSPHATE 4-DEOXY-4-FORMAMIDO-L-ARABINOSE TRANSFERASE"/>
    <property type="match status" value="1"/>
</dbReference>
<evidence type="ECO:0000256" key="3">
    <source>
        <dbReference type="ARBA" id="ARBA00022679"/>
    </source>
</evidence>
<sequence precursor="true">MLISIVIPCYNSQDTIEKVVDLCVEEFKKIDGYECEFVLVNDYSKDKTYESIKRCADKYSFVKGIDLAKNFGQHNAIMAGLQHTNGELIMGMDDDMQTHPSQIHKFIEKMNEGYDLVYGRYQTRKFSWLKNLTSKISDFIVWHMIERPKGITACSFWLAKKYVRDEIIKYDNYNLYLQVLFYRTTNHIANVDIEHFSREVGTSNYTFKKLFRLFLSCINYTVIPLRISMLLGGIFAVIGVIGALVVFVRRILDPTMVLGWSSLMCAMFLFFGIVLFMLGIVGEYIGKIMLNLNKTPQYVVRETINVTAKKPEIKPEMEQQIKPEIKPQVDVEMRSQVRTEIETKEYQENEVAATTDRGETE</sequence>
<name>A0A4U8Q2T0_9FIRM</name>
<dbReference type="GO" id="GO:0009103">
    <property type="term" value="P:lipopolysaccharide biosynthetic process"/>
    <property type="evidence" value="ECO:0007669"/>
    <property type="project" value="UniProtKB-KW"/>
</dbReference>
<dbReference type="STRING" id="180332.GCA_000797495_02653"/>
<evidence type="ECO:0000313" key="11">
    <source>
        <dbReference type="Proteomes" id="UP000306509"/>
    </source>
</evidence>
<dbReference type="GO" id="GO:0099621">
    <property type="term" value="F:undecaprenyl-phosphate 4-deoxy-4-formamido-L-arabinose transferase activity"/>
    <property type="evidence" value="ECO:0007669"/>
    <property type="project" value="UniProtKB-EC"/>
</dbReference>
<keyword evidence="11" id="KW-1185">Reference proteome</keyword>
<proteinExistence type="predicted"/>